<dbReference type="EMBL" id="PKJT01000002">
    <property type="protein sequence ID" value="PKZ82854.1"/>
    <property type="molecule type" value="Genomic_DNA"/>
</dbReference>
<dbReference type="AlphaFoldDB" id="A0AAP3ABW2"/>
<comment type="caution">
    <text evidence="2">The sequence shown here is derived from an EMBL/GenBank/DDBJ whole genome shotgun (WGS) entry which is preliminary data.</text>
</comment>
<sequence>MDAANVIALVVSVLALLAAAWSAVESWRLRQIEKGRDERQDLREKQEQARQVAAWMCVAARINDEFGAPPTRRWFLAVENSSQVPVYGARATVASKYPVPDLTAAMLPPGRTYFELSKNEWGYGVQADELDVVPRPLTNAERFRVTAFTFTDAAGDRWSRDHQGRLSATSGKESEATD</sequence>
<dbReference type="RefSeq" id="WP_036316098.1">
    <property type="nucleotide sequence ID" value="NZ_CABIZL010000011.1"/>
</dbReference>
<name>A0AAP3ABW2_MICLU</name>
<evidence type="ECO:0000313" key="2">
    <source>
        <dbReference type="EMBL" id="PKZ82854.1"/>
    </source>
</evidence>
<feature type="region of interest" description="Disordered" evidence="1">
    <location>
        <begin position="159"/>
        <end position="178"/>
    </location>
</feature>
<evidence type="ECO:0000256" key="1">
    <source>
        <dbReference type="SAM" id="MobiDB-lite"/>
    </source>
</evidence>
<proteinExistence type="predicted"/>
<organism evidence="2 3">
    <name type="scientific">Micrococcus luteus</name>
    <name type="common">Micrococcus lysodeikticus</name>
    <dbReference type="NCBI Taxonomy" id="1270"/>
    <lineage>
        <taxon>Bacteria</taxon>
        <taxon>Bacillati</taxon>
        <taxon>Actinomycetota</taxon>
        <taxon>Actinomycetes</taxon>
        <taxon>Micrococcales</taxon>
        <taxon>Micrococcaceae</taxon>
        <taxon>Micrococcus</taxon>
    </lineage>
</organism>
<gene>
    <name evidence="2" type="ORF">CYJ95_02860</name>
</gene>
<evidence type="ECO:0000313" key="3">
    <source>
        <dbReference type="Proteomes" id="UP000234847"/>
    </source>
</evidence>
<protein>
    <submittedName>
        <fullName evidence="2">Uncharacterized protein</fullName>
    </submittedName>
</protein>
<accession>A0AAP3ABW2</accession>
<reference evidence="2 3" key="1">
    <citation type="submission" date="2017-12" db="EMBL/GenBank/DDBJ databases">
        <title>Phylogenetic diversity of female urinary microbiome.</title>
        <authorList>
            <person name="Thomas-White K."/>
            <person name="Wolfe A.J."/>
        </authorList>
    </citation>
    <scope>NUCLEOTIDE SEQUENCE [LARGE SCALE GENOMIC DNA]</scope>
    <source>
        <strain evidence="2 3">UMB0038</strain>
    </source>
</reference>
<dbReference type="Proteomes" id="UP000234847">
    <property type="component" value="Unassembled WGS sequence"/>
</dbReference>